<dbReference type="InterPro" id="IPR015943">
    <property type="entry name" value="WD40/YVTN_repeat-like_dom_sf"/>
</dbReference>
<feature type="compositionally biased region" description="Low complexity" evidence="3">
    <location>
        <begin position="226"/>
        <end position="260"/>
    </location>
</feature>
<keyword evidence="2" id="KW-0677">Repeat</keyword>
<evidence type="ECO:0000256" key="1">
    <source>
        <dbReference type="ARBA" id="ARBA00022574"/>
    </source>
</evidence>
<protein>
    <recommendedName>
        <fullName evidence="6">Anaphase-promoting complex subunit 4 WD40 domain-containing protein</fullName>
    </recommendedName>
</protein>
<dbReference type="PANTHER" id="PTHR14221:SF0">
    <property type="entry name" value="WD REPEAT-CONTAINING PROTEIN 44"/>
    <property type="match status" value="1"/>
</dbReference>
<dbReference type="SUPFAM" id="SSF50978">
    <property type="entry name" value="WD40 repeat-like"/>
    <property type="match status" value="1"/>
</dbReference>
<dbReference type="PRINTS" id="PR00320">
    <property type="entry name" value="GPROTEINBRPT"/>
</dbReference>
<feature type="region of interest" description="Disordered" evidence="3">
    <location>
        <begin position="92"/>
        <end position="120"/>
    </location>
</feature>
<evidence type="ECO:0000313" key="4">
    <source>
        <dbReference type="EMBL" id="WIA18172.1"/>
    </source>
</evidence>
<feature type="compositionally biased region" description="Low complexity" evidence="3">
    <location>
        <begin position="103"/>
        <end position="120"/>
    </location>
</feature>
<dbReference type="InterPro" id="IPR040324">
    <property type="entry name" value="WDR44/Dgr2"/>
</dbReference>
<feature type="compositionally biased region" description="Low complexity" evidence="3">
    <location>
        <begin position="273"/>
        <end position="287"/>
    </location>
</feature>
<feature type="region of interest" description="Disordered" evidence="3">
    <location>
        <begin position="214"/>
        <end position="287"/>
    </location>
</feature>
<dbReference type="InterPro" id="IPR036322">
    <property type="entry name" value="WD40_repeat_dom_sf"/>
</dbReference>
<dbReference type="EMBL" id="CP126216">
    <property type="protein sequence ID" value="WIA18172.1"/>
    <property type="molecule type" value="Genomic_DNA"/>
</dbReference>
<evidence type="ECO:0000256" key="2">
    <source>
        <dbReference type="ARBA" id="ARBA00022737"/>
    </source>
</evidence>
<gene>
    <name evidence="4" type="ORF">OEZ85_009646</name>
</gene>
<dbReference type="PANTHER" id="PTHR14221">
    <property type="entry name" value="WD REPEAT DOMAIN 44"/>
    <property type="match status" value="1"/>
</dbReference>
<reference evidence="4 5" key="1">
    <citation type="submission" date="2023-05" db="EMBL/GenBank/DDBJ databases">
        <title>A 100% complete, gapless, phased diploid assembly of the Scenedesmus obliquus UTEX 3031 genome.</title>
        <authorList>
            <person name="Biondi T.C."/>
            <person name="Hanschen E.R."/>
            <person name="Kwon T."/>
            <person name="Eng W."/>
            <person name="Kruse C.P.S."/>
            <person name="Koehler S.I."/>
            <person name="Kunde Y."/>
            <person name="Gleasner C.D."/>
            <person name="You Mak K.T."/>
            <person name="Polle J."/>
            <person name="Hovde B.T."/>
            <person name="Starkenburg S.R."/>
        </authorList>
    </citation>
    <scope>NUCLEOTIDE SEQUENCE [LARGE SCALE GENOMIC DNA]</scope>
    <source>
        <strain evidence="4 5">DOE0152z</strain>
    </source>
</reference>
<evidence type="ECO:0000256" key="3">
    <source>
        <dbReference type="SAM" id="MobiDB-lite"/>
    </source>
</evidence>
<accession>A0ABY8U9M2</accession>
<dbReference type="InterPro" id="IPR020472">
    <property type="entry name" value="WD40_PAC1"/>
</dbReference>
<proteinExistence type="predicted"/>
<sequence length="676" mass="72383">MASAKAPPDMEEDPMFVIKNLDTGLEMRIDDFDKLANIATEEVQEDHEPAQKKSGLTKGTKALKHWTAATAKKASAISKKAVTGIKEAAHDLSVPSLTKHKLPGQQPEPSPSSSRGPGSHLLGSPLSDLLLVRRSTGEHPGSAAAAAELSKSSGRASIDTGTQVLESSCGVVWVVAFSRDGSFLAAAGQDCVLRVWQLTASRDKDLRTNWVYHPPAVPRRSSACDSSQAGDEAAAAEEQQQQHQQQHQQQQMGQDESSQQHGAEPPPQHADEPQQQQQQQQQERAQPPVVEFGPYFSQHPVRQYVGHAEDILDISWSAGSFLLSASLDKNVRLWHLSQPGCLRVFWHTDFVTSVQFHPLDAQRFVSGSIDGKIRVWSIAEQQQGGVLATAQLHQDMVTAVGFSLSGGRVLAGTMRGRVRFYELAERKLEYVAQVRLKLHGYSVISCMGCGGVRLDVLDDALLAGSMRLYEPAERKLEYVAQVDVRNQRGQHASGKKVTGIHSVPGQPGQFLITTNDSRLRLLDGYGILLKLKGHRNNSTQIRAGLSLDGSQVVCGSDDGWVYVWQLGPKQMAAAGSSRLAVAAQDLQGLAGKNSVYQAFQAHDAGVPVTAVAFAPPGVCDGRPSVLLSHAAGGAAAAAAAADGEGVAVRPGFAGRTVQSLLVSGGFSGAIKVHELL</sequence>
<dbReference type="Pfam" id="PF00400">
    <property type="entry name" value="WD40"/>
    <property type="match status" value="4"/>
</dbReference>
<dbReference type="InterPro" id="IPR001680">
    <property type="entry name" value="WD40_rpt"/>
</dbReference>
<dbReference type="Gene3D" id="2.130.10.10">
    <property type="entry name" value="YVTN repeat-like/Quinoprotein amine dehydrogenase"/>
    <property type="match status" value="3"/>
</dbReference>
<organism evidence="4 5">
    <name type="scientific">Tetradesmus obliquus</name>
    <name type="common">Green alga</name>
    <name type="synonym">Acutodesmus obliquus</name>
    <dbReference type="NCBI Taxonomy" id="3088"/>
    <lineage>
        <taxon>Eukaryota</taxon>
        <taxon>Viridiplantae</taxon>
        <taxon>Chlorophyta</taxon>
        <taxon>core chlorophytes</taxon>
        <taxon>Chlorophyceae</taxon>
        <taxon>CS clade</taxon>
        <taxon>Sphaeropleales</taxon>
        <taxon>Scenedesmaceae</taxon>
        <taxon>Tetradesmus</taxon>
    </lineage>
</organism>
<evidence type="ECO:0008006" key="6">
    <source>
        <dbReference type="Google" id="ProtNLM"/>
    </source>
</evidence>
<keyword evidence="5" id="KW-1185">Reference proteome</keyword>
<keyword evidence="1" id="KW-0853">WD repeat</keyword>
<dbReference type="SMART" id="SM00320">
    <property type="entry name" value="WD40"/>
    <property type="match status" value="6"/>
</dbReference>
<dbReference type="Proteomes" id="UP001244341">
    <property type="component" value="Chromosome 9b"/>
</dbReference>
<feature type="region of interest" description="Disordered" evidence="3">
    <location>
        <begin position="137"/>
        <end position="156"/>
    </location>
</feature>
<name>A0ABY8U9M2_TETOB</name>
<evidence type="ECO:0000313" key="5">
    <source>
        <dbReference type="Proteomes" id="UP001244341"/>
    </source>
</evidence>